<evidence type="ECO:0000256" key="13">
    <source>
        <dbReference type="PROSITE-ProRule" id="PRU00110"/>
    </source>
</evidence>
<feature type="modified residue" description="Phosphohistidine" evidence="13">
    <location>
        <position position="802"/>
    </location>
</feature>
<dbReference type="PROSITE" id="PS50110">
    <property type="entry name" value="RESPONSE_REGULATORY"/>
    <property type="match status" value="1"/>
</dbReference>
<reference evidence="20" key="1">
    <citation type="journal article" date="2019" name="Int. J. Syst. Evol. Microbiol.">
        <title>The Global Catalogue of Microorganisms (GCM) 10K type strain sequencing project: providing services to taxonomists for standard genome sequencing and annotation.</title>
        <authorList>
            <consortium name="The Broad Institute Genomics Platform"/>
            <consortium name="The Broad Institute Genome Sequencing Center for Infectious Disease"/>
            <person name="Wu L."/>
            <person name="Ma J."/>
        </authorList>
    </citation>
    <scope>NUCLEOTIDE SEQUENCE [LARGE SCALE GENOMIC DNA]</scope>
    <source>
        <strain evidence="20">CGMCC 4.1782</strain>
    </source>
</reference>
<dbReference type="CDD" id="cd16922">
    <property type="entry name" value="HATPase_EvgS-ArcB-TorS-like"/>
    <property type="match status" value="1"/>
</dbReference>
<dbReference type="CDD" id="cd17546">
    <property type="entry name" value="REC_hyHK_CKI1_RcsC-like"/>
    <property type="match status" value="1"/>
</dbReference>
<dbReference type="InterPro" id="IPR008207">
    <property type="entry name" value="Sig_transdc_His_kin_Hpt_dom"/>
</dbReference>
<keyword evidence="10 19" id="KW-0067">ATP-binding</keyword>
<dbReference type="PANTHER" id="PTHR43047">
    <property type="entry name" value="TWO-COMPONENT HISTIDINE PROTEIN KINASE"/>
    <property type="match status" value="1"/>
</dbReference>
<dbReference type="SUPFAM" id="SSF55874">
    <property type="entry name" value="ATPase domain of HSP90 chaperone/DNA topoisomerase II/histidine kinase"/>
    <property type="match status" value="1"/>
</dbReference>
<dbReference type="InterPro" id="IPR036890">
    <property type="entry name" value="HATPase_C_sf"/>
</dbReference>
<evidence type="ECO:0000256" key="11">
    <source>
        <dbReference type="ARBA" id="ARBA00022989"/>
    </source>
</evidence>
<feature type="domain" description="Histidine kinase" evidence="16">
    <location>
        <begin position="366"/>
        <end position="587"/>
    </location>
</feature>
<keyword evidence="9" id="KW-0418">Kinase</keyword>
<evidence type="ECO:0000256" key="2">
    <source>
        <dbReference type="ARBA" id="ARBA00004429"/>
    </source>
</evidence>
<dbReference type="EMBL" id="JBHUIM010000001">
    <property type="protein sequence ID" value="MFD2246883.1"/>
    <property type="molecule type" value="Genomic_DNA"/>
</dbReference>
<keyword evidence="4" id="KW-1003">Cell membrane</keyword>
<dbReference type="SUPFAM" id="SSF47384">
    <property type="entry name" value="Homodimeric domain of signal transducing histidine kinase"/>
    <property type="match status" value="1"/>
</dbReference>
<evidence type="ECO:0000256" key="8">
    <source>
        <dbReference type="ARBA" id="ARBA00022692"/>
    </source>
</evidence>
<dbReference type="SMART" id="SM00387">
    <property type="entry name" value="HATPase_c"/>
    <property type="match status" value="1"/>
</dbReference>
<dbReference type="Gene3D" id="1.20.120.160">
    <property type="entry name" value="HPT domain"/>
    <property type="match status" value="1"/>
</dbReference>
<dbReference type="EC" id="2.7.13.3" evidence="3"/>
<dbReference type="PRINTS" id="PR00344">
    <property type="entry name" value="BCTRLSENSOR"/>
</dbReference>
<evidence type="ECO:0000259" key="17">
    <source>
        <dbReference type="PROSITE" id="PS50110"/>
    </source>
</evidence>
<dbReference type="Proteomes" id="UP001597374">
    <property type="component" value="Unassembled WGS sequence"/>
</dbReference>
<dbReference type="PROSITE" id="PS50894">
    <property type="entry name" value="HPT"/>
    <property type="match status" value="1"/>
</dbReference>
<evidence type="ECO:0000256" key="14">
    <source>
        <dbReference type="PROSITE-ProRule" id="PRU00169"/>
    </source>
</evidence>
<keyword evidence="12 15" id="KW-0472">Membrane</keyword>
<evidence type="ECO:0000256" key="10">
    <source>
        <dbReference type="ARBA" id="ARBA00022840"/>
    </source>
</evidence>
<feature type="modified residue" description="4-aspartylphosphate" evidence="14">
    <location>
        <position position="661"/>
    </location>
</feature>
<feature type="transmembrane region" description="Helical" evidence="15">
    <location>
        <begin position="12"/>
        <end position="33"/>
    </location>
</feature>
<evidence type="ECO:0000256" key="3">
    <source>
        <dbReference type="ARBA" id="ARBA00012438"/>
    </source>
</evidence>
<keyword evidence="6 14" id="KW-0597">Phosphoprotein</keyword>
<gene>
    <name evidence="19" type="ORF">ACFSKP_11500</name>
</gene>
<keyword evidence="10 19" id="KW-0547">Nucleotide-binding</keyword>
<keyword evidence="7" id="KW-0808">Transferase</keyword>
<evidence type="ECO:0000259" key="18">
    <source>
        <dbReference type="PROSITE" id="PS50894"/>
    </source>
</evidence>
<protein>
    <recommendedName>
        <fullName evidence="3">histidine kinase</fullName>
        <ecNumber evidence="3">2.7.13.3</ecNumber>
    </recommendedName>
</protein>
<evidence type="ECO:0000256" key="7">
    <source>
        <dbReference type="ARBA" id="ARBA00022679"/>
    </source>
</evidence>
<dbReference type="Gene3D" id="3.40.50.2300">
    <property type="match status" value="1"/>
</dbReference>
<dbReference type="InterPro" id="IPR036097">
    <property type="entry name" value="HisK_dim/P_sf"/>
</dbReference>
<keyword evidence="11 15" id="KW-1133">Transmembrane helix</keyword>
<name>A0ABW5CYK8_9BACT</name>
<dbReference type="InterPro" id="IPR003594">
    <property type="entry name" value="HATPase_dom"/>
</dbReference>
<dbReference type="InterPro" id="IPR001789">
    <property type="entry name" value="Sig_transdc_resp-reg_receiver"/>
</dbReference>
<evidence type="ECO:0000256" key="4">
    <source>
        <dbReference type="ARBA" id="ARBA00022475"/>
    </source>
</evidence>
<evidence type="ECO:0000259" key="16">
    <source>
        <dbReference type="PROSITE" id="PS50109"/>
    </source>
</evidence>
<evidence type="ECO:0000256" key="5">
    <source>
        <dbReference type="ARBA" id="ARBA00022519"/>
    </source>
</evidence>
<keyword evidence="8 15" id="KW-0812">Transmembrane</keyword>
<evidence type="ECO:0000313" key="20">
    <source>
        <dbReference type="Proteomes" id="UP001597374"/>
    </source>
</evidence>
<dbReference type="Gene3D" id="1.10.287.130">
    <property type="match status" value="1"/>
</dbReference>
<comment type="subcellular location">
    <subcellularLocation>
        <location evidence="2">Cell inner membrane</location>
        <topology evidence="2">Multi-pass membrane protein</topology>
    </subcellularLocation>
</comment>
<feature type="transmembrane region" description="Helical" evidence="15">
    <location>
        <begin position="312"/>
        <end position="333"/>
    </location>
</feature>
<feature type="domain" description="HPt" evidence="18">
    <location>
        <begin position="763"/>
        <end position="869"/>
    </location>
</feature>
<evidence type="ECO:0000256" key="12">
    <source>
        <dbReference type="ARBA" id="ARBA00023136"/>
    </source>
</evidence>
<comment type="catalytic activity">
    <reaction evidence="1">
        <text>ATP + protein L-histidine = ADP + protein N-phospho-L-histidine.</text>
        <dbReference type="EC" id="2.7.13.3"/>
    </reaction>
</comment>
<dbReference type="SMART" id="SM00388">
    <property type="entry name" value="HisKA"/>
    <property type="match status" value="1"/>
</dbReference>
<comment type="caution">
    <text evidence="19">The sequence shown here is derived from an EMBL/GenBank/DDBJ whole genome shotgun (WGS) entry which is preliminary data.</text>
</comment>
<dbReference type="PROSITE" id="PS50109">
    <property type="entry name" value="HIS_KIN"/>
    <property type="match status" value="1"/>
</dbReference>
<dbReference type="InterPro" id="IPR007891">
    <property type="entry name" value="CHASE3"/>
</dbReference>
<dbReference type="Pfam" id="PF02518">
    <property type="entry name" value="HATPase_c"/>
    <property type="match status" value="1"/>
</dbReference>
<accession>A0ABW5CYK8</accession>
<evidence type="ECO:0000256" key="1">
    <source>
        <dbReference type="ARBA" id="ARBA00000085"/>
    </source>
</evidence>
<dbReference type="SMART" id="SM00448">
    <property type="entry name" value="REC"/>
    <property type="match status" value="1"/>
</dbReference>
<evidence type="ECO:0000256" key="9">
    <source>
        <dbReference type="ARBA" id="ARBA00022777"/>
    </source>
</evidence>
<sequence>MIFKEKTKVKVVAGFGLALSVVAIAIYLTYASFTQLLTSVEQLSQPNRKLVKLHHTLSDIATAESSIRAYTLTTEDRYFKTYLKDLRKIECQIDTLRTMMKQNATELSRIDSISTLLQQKKQSMERYVSLKKKRKMEDYSDRAIRQIVSSATAQPAATIIKQYTNTTTTYPDKTQAKVKVAVPEEKSKRGLLDKLFTKRSEEPDTIELDVTLPPQEGVPLITMKQEVTVDTSKTPAPPVAQVSDVRNILRKLMREVTTYENMLKAKELALLQQDKQIMDRIRGMIYELEQYETLQASSSSVLARQVANKTSFILLLVGVFGLVSGIAFIFLILRDITRSNVYKAQLIRARKEAIGLARAKEAFVANMSHEIRTPLNVVLGFSEQLRHTPLQPQQQEHLQAISSAGEHLLHIVNDVLDLSKIEAGKLSIEAAPFSLQHVVTELEQAFTLKAQAKGIRFSCQLDEGLKQPLLGDALRLKQVLFNLVDNGIKFTHEGEVHVNCRLKSQRRGRVVVVIDVSDTGIGIPMEQTAHVFGEFNQADDSIIRKYGGTGLGLSISKQLVEMHNGSLTLRSTPGEGTTFSIILPLKKAVGTAVGAQAPIQTTAQDKALYGRNVLVIDDDAYSRTLCELILTRLGMHVYLANDGQEALQLIGEQHVDLVLTDIQLPGMSGKAVARAIRKLKPELPIIALTANIMSRNKRFFAKTGISDYLLKPYSEQELYQKLITYLPELPTPETAPAPAAVTAKASNDNLYDLAEMRQFAGSDSEAMAAILEVLIKDNRQNLQLLENAAADGDWQQAGMLAHRMQTAFRHLHAQHITPALSELEQLLHQHVADTSHLPGLVSGLSISIEEVLHALEQEVAAIRSTEEAIA</sequence>
<dbReference type="InterPro" id="IPR004358">
    <property type="entry name" value="Sig_transdc_His_kin-like_C"/>
</dbReference>
<dbReference type="SUPFAM" id="SSF52172">
    <property type="entry name" value="CheY-like"/>
    <property type="match status" value="1"/>
</dbReference>
<dbReference type="PANTHER" id="PTHR43047:SF64">
    <property type="entry name" value="HISTIDINE KINASE CONTAINING CHEY-HOMOLOGOUS RECEIVER DOMAIN AND PAS DOMAIN-RELATED"/>
    <property type="match status" value="1"/>
</dbReference>
<dbReference type="InterPro" id="IPR036641">
    <property type="entry name" value="HPT_dom_sf"/>
</dbReference>
<dbReference type="Gene3D" id="3.30.565.10">
    <property type="entry name" value="Histidine kinase-like ATPase, C-terminal domain"/>
    <property type="match status" value="1"/>
</dbReference>
<dbReference type="InterPro" id="IPR011006">
    <property type="entry name" value="CheY-like_superfamily"/>
</dbReference>
<keyword evidence="5" id="KW-0997">Cell inner membrane</keyword>
<dbReference type="CDD" id="cd00082">
    <property type="entry name" value="HisKA"/>
    <property type="match status" value="1"/>
</dbReference>
<keyword evidence="20" id="KW-1185">Reference proteome</keyword>
<feature type="domain" description="Response regulatory" evidence="17">
    <location>
        <begin position="612"/>
        <end position="726"/>
    </location>
</feature>
<dbReference type="InterPro" id="IPR003661">
    <property type="entry name" value="HisK_dim/P_dom"/>
</dbReference>
<evidence type="ECO:0000256" key="6">
    <source>
        <dbReference type="ARBA" id="ARBA00022553"/>
    </source>
</evidence>
<dbReference type="SUPFAM" id="SSF47226">
    <property type="entry name" value="Histidine-containing phosphotransfer domain, HPT domain"/>
    <property type="match status" value="1"/>
</dbReference>
<evidence type="ECO:0000256" key="15">
    <source>
        <dbReference type="SAM" id="Phobius"/>
    </source>
</evidence>
<dbReference type="Pfam" id="PF00072">
    <property type="entry name" value="Response_reg"/>
    <property type="match status" value="1"/>
</dbReference>
<proteinExistence type="predicted"/>
<dbReference type="InterPro" id="IPR005467">
    <property type="entry name" value="His_kinase_dom"/>
</dbReference>
<organism evidence="19 20">
    <name type="scientific">Pontibacter ruber</name>
    <dbReference type="NCBI Taxonomy" id="1343895"/>
    <lineage>
        <taxon>Bacteria</taxon>
        <taxon>Pseudomonadati</taxon>
        <taxon>Bacteroidota</taxon>
        <taxon>Cytophagia</taxon>
        <taxon>Cytophagales</taxon>
        <taxon>Hymenobacteraceae</taxon>
        <taxon>Pontibacter</taxon>
    </lineage>
</organism>
<dbReference type="Pfam" id="PF05227">
    <property type="entry name" value="CHASE3"/>
    <property type="match status" value="1"/>
</dbReference>
<evidence type="ECO:0000313" key="19">
    <source>
        <dbReference type="EMBL" id="MFD2246883.1"/>
    </source>
</evidence>
<dbReference type="RefSeq" id="WP_250428659.1">
    <property type="nucleotide sequence ID" value="NZ_JALPRR010000001.1"/>
</dbReference>
<dbReference type="GO" id="GO:0005524">
    <property type="term" value="F:ATP binding"/>
    <property type="evidence" value="ECO:0007669"/>
    <property type="project" value="UniProtKB-KW"/>
</dbReference>
<dbReference type="Pfam" id="PF00512">
    <property type="entry name" value="HisKA"/>
    <property type="match status" value="1"/>
</dbReference>